<accession>A0A559IP32</accession>
<evidence type="ECO:0000256" key="6">
    <source>
        <dbReference type="ARBA" id="ARBA00022989"/>
    </source>
</evidence>
<proteinExistence type="inferred from homology"/>
<feature type="domain" description="ABC transmembrane type-2" evidence="9">
    <location>
        <begin position="38"/>
        <end position="261"/>
    </location>
</feature>
<dbReference type="GO" id="GO:0015920">
    <property type="term" value="P:lipopolysaccharide transport"/>
    <property type="evidence" value="ECO:0007669"/>
    <property type="project" value="TreeGrafter"/>
</dbReference>
<dbReference type="Proteomes" id="UP000318102">
    <property type="component" value="Unassembled WGS sequence"/>
</dbReference>
<dbReference type="InterPro" id="IPR013525">
    <property type="entry name" value="ABC2_TM"/>
</dbReference>
<comment type="similarity">
    <text evidence="2 8">Belongs to the ABC-2 integral membrane protein family.</text>
</comment>
<gene>
    <name evidence="10" type="ORF">FPZ44_16630</name>
</gene>
<organism evidence="10 11">
    <name type="scientific">Paenibacillus agilis</name>
    <dbReference type="NCBI Taxonomy" id="3020863"/>
    <lineage>
        <taxon>Bacteria</taxon>
        <taxon>Bacillati</taxon>
        <taxon>Bacillota</taxon>
        <taxon>Bacilli</taxon>
        <taxon>Bacillales</taxon>
        <taxon>Paenibacillaceae</taxon>
        <taxon>Paenibacillus</taxon>
    </lineage>
</organism>
<evidence type="ECO:0000256" key="2">
    <source>
        <dbReference type="ARBA" id="ARBA00007783"/>
    </source>
</evidence>
<sequence>MSVLRDFFGFFKDIYINKSLILRLSKKDFQSKHLGSYLGILWAFVHPALMILIYWFVFQVGFRSMPIGDIPFILWLLSGMVPWLFFSESVSGAANAVVDNSYLVKKVVFKVEILPVVKIISASFIHIFFVSILFLLLNLYDFPNTIYYLQYFYYLFATLVLVTGLTMVLSALIVFIKDVGQILNMILQFGFWLTPIFWSYDILPEKYQIFIKLNPLYYIVDGYRQTFLYHTWFWERPSLTIYFWGFCTVLLFVGVTLFKKLRPHFSDVL</sequence>
<dbReference type="GO" id="GO:0005886">
    <property type="term" value="C:plasma membrane"/>
    <property type="evidence" value="ECO:0007669"/>
    <property type="project" value="UniProtKB-SubCell"/>
</dbReference>
<comment type="subcellular location">
    <subcellularLocation>
        <location evidence="1 8">Cell membrane</location>
        <topology evidence="1 8">Multi-pass membrane protein</topology>
    </subcellularLocation>
</comment>
<evidence type="ECO:0000256" key="7">
    <source>
        <dbReference type="ARBA" id="ARBA00023136"/>
    </source>
</evidence>
<keyword evidence="3 8" id="KW-0813">Transport</keyword>
<keyword evidence="5 8" id="KW-0812">Transmembrane</keyword>
<evidence type="ECO:0000313" key="11">
    <source>
        <dbReference type="Proteomes" id="UP000318102"/>
    </source>
</evidence>
<keyword evidence="11" id="KW-1185">Reference proteome</keyword>
<feature type="transmembrane region" description="Helical" evidence="8">
    <location>
        <begin position="241"/>
        <end position="258"/>
    </location>
</feature>
<evidence type="ECO:0000256" key="5">
    <source>
        <dbReference type="ARBA" id="ARBA00022692"/>
    </source>
</evidence>
<keyword evidence="4 8" id="KW-1003">Cell membrane</keyword>
<keyword evidence="7 8" id="KW-0472">Membrane</keyword>
<evidence type="ECO:0000256" key="4">
    <source>
        <dbReference type="ARBA" id="ARBA00022475"/>
    </source>
</evidence>
<dbReference type="AlphaFoldDB" id="A0A559IP32"/>
<reference evidence="10 11" key="1">
    <citation type="submission" date="2019-07" db="EMBL/GenBank/DDBJ databases">
        <authorList>
            <person name="Kim J."/>
        </authorList>
    </citation>
    <scope>NUCLEOTIDE SEQUENCE [LARGE SCALE GENOMIC DNA]</scope>
    <source>
        <strain evidence="10 11">N4</strain>
    </source>
</reference>
<dbReference type="GO" id="GO:0140359">
    <property type="term" value="F:ABC-type transporter activity"/>
    <property type="evidence" value="ECO:0007669"/>
    <property type="project" value="InterPro"/>
</dbReference>
<evidence type="ECO:0000256" key="8">
    <source>
        <dbReference type="RuleBase" id="RU361157"/>
    </source>
</evidence>
<evidence type="ECO:0000259" key="9">
    <source>
        <dbReference type="PROSITE" id="PS51012"/>
    </source>
</evidence>
<feature type="transmembrane region" description="Helical" evidence="8">
    <location>
        <begin position="182"/>
        <end position="200"/>
    </location>
</feature>
<evidence type="ECO:0000313" key="10">
    <source>
        <dbReference type="EMBL" id="TVX89409.1"/>
    </source>
</evidence>
<dbReference type="PANTHER" id="PTHR30413">
    <property type="entry name" value="INNER MEMBRANE TRANSPORT PERMEASE"/>
    <property type="match status" value="1"/>
</dbReference>
<dbReference type="Pfam" id="PF01061">
    <property type="entry name" value="ABC2_membrane"/>
    <property type="match status" value="1"/>
</dbReference>
<feature type="transmembrane region" description="Helical" evidence="8">
    <location>
        <begin position="34"/>
        <end position="57"/>
    </location>
</feature>
<dbReference type="EMBL" id="VNJK01000002">
    <property type="protein sequence ID" value="TVX89409.1"/>
    <property type="molecule type" value="Genomic_DNA"/>
</dbReference>
<name>A0A559IP32_9BACL</name>
<keyword evidence="6 8" id="KW-1133">Transmembrane helix</keyword>
<dbReference type="RefSeq" id="WP_144991910.1">
    <property type="nucleotide sequence ID" value="NZ_VNJK01000002.1"/>
</dbReference>
<feature type="transmembrane region" description="Helical" evidence="8">
    <location>
        <begin position="119"/>
        <end position="140"/>
    </location>
</feature>
<evidence type="ECO:0000256" key="1">
    <source>
        <dbReference type="ARBA" id="ARBA00004651"/>
    </source>
</evidence>
<dbReference type="InterPro" id="IPR047817">
    <property type="entry name" value="ABC2_TM_bact-type"/>
</dbReference>
<feature type="transmembrane region" description="Helical" evidence="8">
    <location>
        <begin position="152"/>
        <end position="175"/>
    </location>
</feature>
<comment type="caution">
    <text evidence="10">The sequence shown here is derived from an EMBL/GenBank/DDBJ whole genome shotgun (WGS) entry which is preliminary data.</text>
</comment>
<dbReference type="OrthoDB" id="9794365at2"/>
<feature type="transmembrane region" description="Helical" evidence="8">
    <location>
        <begin position="72"/>
        <end position="98"/>
    </location>
</feature>
<dbReference type="PANTHER" id="PTHR30413:SF10">
    <property type="entry name" value="CAPSULE POLYSACCHARIDE EXPORT INNER-MEMBRANE PROTEIN CTRC"/>
    <property type="match status" value="1"/>
</dbReference>
<evidence type="ECO:0000256" key="3">
    <source>
        <dbReference type="ARBA" id="ARBA00022448"/>
    </source>
</evidence>
<dbReference type="PROSITE" id="PS51012">
    <property type="entry name" value="ABC_TM2"/>
    <property type="match status" value="1"/>
</dbReference>
<protein>
    <recommendedName>
        <fullName evidence="8">Transport permease protein</fullName>
    </recommendedName>
</protein>